<evidence type="ECO:0000256" key="1">
    <source>
        <dbReference type="SAM" id="MobiDB-lite"/>
    </source>
</evidence>
<feature type="region of interest" description="Disordered" evidence="1">
    <location>
        <begin position="99"/>
        <end position="121"/>
    </location>
</feature>
<organism evidence="2 3">
    <name type="scientific">Dendrobium catenatum</name>
    <dbReference type="NCBI Taxonomy" id="906689"/>
    <lineage>
        <taxon>Eukaryota</taxon>
        <taxon>Viridiplantae</taxon>
        <taxon>Streptophyta</taxon>
        <taxon>Embryophyta</taxon>
        <taxon>Tracheophyta</taxon>
        <taxon>Spermatophyta</taxon>
        <taxon>Magnoliopsida</taxon>
        <taxon>Liliopsida</taxon>
        <taxon>Asparagales</taxon>
        <taxon>Orchidaceae</taxon>
        <taxon>Epidendroideae</taxon>
        <taxon>Malaxideae</taxon>
        <taxon>Dendrobiinae</taxon>
        <taxon>Dendrobium</taxon>
    </lineage>
</organism>
<protein>
    <submittedName>
        <fullName evidence="2">Uncharacterized protein</fullName>
    </submittedName>
</protein>
<sequence length="150" mass="17502">MLLDSEELFPTRLPKFNTKNIQRMLRKQINTPTTKRQLRTRLGLWYRRNLRPLRRNDIDAYKGIGFIKRKFLRKEICRAITCGKIKADDDDDEIYEANAYDDKPVEAEPAPEELEDGGQAATMDELKEVNLGTEEDSRPTFISSLLQKIK</sequence>
<dbReference type="Proteomes" id="UP000233837">
    <property type="component" value="Unassembled WGS sequence"/>
</dbReference>
<name>A0A2I0VG93_9ASPA</name>
<proteinExistence type="predicted"/>
<gene>
    <name evidence="2" type="ORF">MA16_Dca027976</name>
</gene>
<reference evidence="2 3" key="1">
    <citation type="journal article" date="2016" name="Sci. Rep.">
        <title>The Dendrobium catenatum Lindl. genome sequence provides insights into polysaccharide synthase, floral development and adaptive evolution.</title>
        <authorList>
            <person name="Zhang G.Q."/>
            <person name="Xu Q."/>
            <person name="Bian C."/>
            <person name="Tsai W.C."/>
            <person name="Yeh C.M."/>
            <person name="Liu K.W."/>
            <person name="Yoshida K."/>
            <person name="Zhang L.S."/>
            <person name="Chang S.B."/>
            <person name="Chen F."/>
            <person name="Shi Y."/>
            <person name="Su Y.Y."/>
            <person name="Zhang Y.Q."/>
            <person name="Chen L.J."/>
            <person name="Yin Y."/>
            <person name="Lin M."/>
            <person name="Huang H."/>
            <person name="Deng H."/>
            <person name="Wang Z.W."/>
            <person name="Zhu S.L."/>
            <person name="Zhao X."/>
            <person name="Deng C."/>
            <person name="Niu S.C."/>
            <person name="Huang J."/>
            <person name="Wang M."/>
            <person name="Liu G.H."/>
            <person name="Yang H.J."/>
            <person name="Xiao X.J."/>
            <person name="Hsiao Y.Y."/>
            <person name="Wu W.L."/>
            <person name="Chen Y.Y."/>
            <person name="Mitsuda N."/>
            <person name="Ohme-Takagi M."/>
            <person name="Luo Y.B."/>
            <person name="Van de Peer Y."/>
            <person name="Liu Z.J."/>
        </authorList>
    </citation>
    <scope>NUCLEOTIDE SEQUENCE [LARGE SCALE GENOMIC DNA]</scope>
    <source>
        <tissue evidence="2">The whole plant</tissue>
    </source>
</reference>
<evidence type="ECO:0000313" key="2">
    <source>
        <dbReference type="EMBL" id="PKU62441.1"/>
    </source>
</evidence>
<dbReference type="AlphaFoldDB" id="A0A2I0VG93"/>
<keyword evidence="3" id="KW-1185">Reference proteome</keyword>
<evidence type="ECO:0000313" key="3">
    <source>
        <dbReference type="Proteomes" id="UP000233837"/>
    </source>
</evidence>
<dbReference type="EMBL" id="KZ503649">
    <property type="protein sequence ID" value="PKU62441.1"/>
    <property type="molecule type" value="Genomic_DNA"/>
</dbReference>
<accession>A0A2I0VG93</accession>
<reference evidence="2 3" key="2">
    <citation type="journal article" date="2017" name="Nature">
        <title>The Apostasia genome and the evolution of orchids.</title>
        <authorList>
            <person name="Zhang G.Q."/>
            <person name="Liu K.W."/>
            <person name="Li Z."/>
            <person name="Lohaus R."/>
            <person name="Hsiao Y.Y."/>
            <person name="Niu S.C."/>
            <person name="Wang J.Y."/>
            <person name="Lin Y.C."/>
            <person name="Xu Q."/>
            <person name="Chen L.J."/>
            <person name="Yoshida K."/>
            <person name="Fujiwara S."/>
            <person name="Wang Z.W."/>
            <person name="Zhang Y.Q."/>
            <person name="Mitsuda N."/>
            <person name="Wang M."/>
            <person name="Liu G.H."/>
            <person name="Pecoraro L."/>
            <person name="Huang H.X."/>
            <person name="Xiao X.J."/>
            <person name="Lin M."/>
            <person name="Wu X.Y."/>
            <person name="Wu W.L."/>
            <person name="Chen Y.Y."/>
            <person name="Chang S.B."/>
            <person name="Sakamoto S."/>
            <person name="Ohme-Takagi M."/>
            <person name="Yagi M."/>
            <person name="Zeng S.J."/>
            <person name="Shen C.Y."/>
            <person name="Yeh C.M."/>
            <person name="Luo Y.B."/>
            <person name="Tsai W.C."/>
            <person name="Van de Peer Y."/>
            <person name="Liu Z.J."/>
        </authorList>
    </citation>
    <scope>NUCLEOTIDE SEQUENCE [LARGE SCALE GENOMIC DNA]</scope>
    <source>
        <tissue evidence="2">The whole plant</tissue>
    </source>
</reference>